<feature type="transmembrane region" description="Helical" evidence="1">
    <location>
        <begin position="14"/>
        <end position="37"/>
    </location>
</feature>
<keyword evidence="1" id="KW-0812">Transmembrane</keyword>
<dbReference type="RefSeq" id="YP_009006009.1">
    <property type="nucleotide sequence ID" value="NC_023566.1"/>
</dbReference>
<evidence type="ECO:0000313" key="3">
    <source>
        <dbReference type="Proteomes" id="UP000019367"/>
    </source>
</evidence>
<dbReference type="KEGG" id="vg:18503029"/>
<sequence>MSNKPPRDLSAFQFWFWITVIIALIAIGPILKTIALIKYIGS</sequence>
<proteinExistence type="predicted"/>
<gene>
    <name evidence="2" type="ORF">P106B_83</name>
</gene>
<dbReference type="EMBL" id="KF977490">
    <property type="protein sequence ID" value="AHJ10766.1"/>
    <property type="molecule type" value="Genomic_DNA"/>
</dbReference>
<name>W6EKK1_9CAUD</name>
<evidence type="ECO:0008006" key="4">
    <source>
        <dbReference type="Google" id="ProtNLM"/>
    </source>
</evidence>
<keyword evidence="1" id="KW-1133">Transmembrane helix</keyword>
<keyword evidence="1" id="KW-0472">Membrane</keyword>
<dbReference type="Proteomes" id="UP000019367">
    <property type="component" value="Segment"/>
</dbReference>
<protein>
    <recommendedName>
        <fullName evidence="4">Transmembrane protein</fullName>
    </recommendedName>
</protein>
<keyword evidence="3" id="KW-1185">Reference proteome</keyword>
<accession>W6EKK1</accession>
<evidence type="ECO:0000256" key="1">
    <source>
        <dbReference type="SAM" id="Phobius"/>
    </source>
</evidence>
<evidence type="ECO:0000313" key="2">
    <source>
        <dbReference type="EMBL" id="AHJ10766.1"/>
    </source>
</evidence>
<dbReference type="GeneID" id="18503029"/>
<organism evidence="2 3">
    <name type="scientific">Rhizobium phage vB_RglS_P106B</name>
    <dbReference type="NCBI Taxonomy" id="1458697"/>
    <lineage>
        <taxon>Viruses</taxon>
        <taxon>Duplodnaviria</taxon>
        <taxon>Heunggongvirae</taxon>
        <taxon>Uroviricota</taxon>
        <taxon>Caudoviricetes</taxon>
        <taxon>Rigallicvirus</taxon>
        <taxon>Rigallicvirus P106B</taxon>
    </lineage>
</organism>
<reference evidence="2 3" key="1">
    <citation type="journal article" date="2015" name="Microbiology">
        <title>Genomic and phenotypic characterization of Rhizobium gallicum phage vB_RglS_P106B.</title>
        <authorList>
            <person name="Halmillawewa A.P."/>
            <person name="Restrepo-Cordoba M."/>
            <person name="Yost C.K."/>
            <person name="Hynes M.F."/>
        </authorList>
    </citation>
    <scope>NUCLEOTIDE SEQUENCE [LARGE SCALE GENOMIC DNA]</scope>
</reference>